<gene>
    <name evidence="4" type="ORF">ACH5RR_038697</name>
</gene>
<feature type="compositionally biased region" description="Polar residues" evidence="1">
    <location>
        <begin position="409"/>
        <end position="424"/>
    </location>
</feature>
<feature type="compositionally biased region" description="Basic residues" evidence="1">
    <location>
        <begin position="428"/>
        <end position="442"/>
    </location>
</feature>
<sequence length="599" mass="64288">MDFSSSSQQHQPPPPPGQQFQQPPAQPPEQQFQQAAYGPSEIQPYYYPTYYQNYQNPPQIQDYSSFYNTQFVNGYDQQHQQTQYSQPESAGPVAQPPPPGVSVQPEPPPPQPAESGGVDQQNGYYPTPGLDPAAAAAVAALAQITQIAGTLGGFQGPQQNGYYSVPGFVSGSPGPEVGFNGPRPKYPRGGRSHYRGGGRRGGGSFRGRGRGRGKGNIGNHPPKTGGSSNEMGCVQRMGGSGNLQQHGASSSHSEPSAASENVESKVEVAESLTGTNQEEAKPVQPQTQVPPSVSAVTNQQPTRGARCELCKVDCNSMEILEQHKNGKRHQKNLRKSQQLDNASRAGAGKCKVKKPCDDSNPEVALKSEISKEGEENKDGLPENLPTNVVGDSNNMEIQQSSNKAEKPHSSGNTQSDCLVSQPGNQMHGLKRKMKGGRGGKRVKTGDTSRGSLKPQRPKIVIPFVCDLCNVRCDTKEVFDHHLSGKKHISKLKRFEAHQAMYGPLGLQALYPPSSIAQNLFHQQRPQTFYSPQTSYLPLGTDVPPPGNNAIPAATGTVSELVHNPNPQLSNGTPQFGCSDVPVDTEQQAALAQPETKQGA</sequence>
<feature type="compositionally biased region" description="Low complexity" evidence="1">
    <location>
        <begin position="18"/>
        <end position="34"/>
    </location>
</feature>
<feature type="region of interest" description="Disordered" evidence="1">
    <location>
        <begin position="165"/>
        <end position="302"/>
    </location>
</feature>
<keyword evidence="5" id="KW-1185">Reference proteome</keyword>
<feature type="compositionally biased region" description="Polar residues" evidence="1">
    <location>
        <begin position="384"/>
        <end position="402"/>
    </location>
</feature>
<feature type="region of interest" description="Disordered" evidence="1">
    <location>
        <begin position="323"/>
        <end position="453"/>
    </location>
</feature>
<evidence type="ECO:0000313" key="4">
    <source>
        <dbReference type="EMBL" id="KAL3499604.1"/>
    </source>
</evidence>
<feature type="domain" description="U1-type" evidence="3">
    <location>
        <begin position="302"/>
        <end position="336"/>
    </location>
</feature>
<evidence type="ECO:0000313" key="5">
    <source>
        <dbReference type="Proteomes" id="UP001630127"/>
    </source>
</evidence>
<reference evidence="4 5" key="1">
    <citation type="submission" date="2024-11" db="EMBL/GenBank/DDBJ databases">
        <title>A near-complete genome assembly of Cinchona calisaya.</title>
        <authorList>
            <person name="Lian D.C."/>
            <person name="Zhao X.W."/>
            <person name="Wei L."/>
        </authorList>
    </citation>
    <scope>NUCLEOTIDE SEQUENCE [LARGE SCALE GENOMIC DNA]</scope>
    <source>
        <tissue evidence="4">Nenye</tissue>
    </source>
</reference>
<dbReference type="EMBL" id="JBJUIK010000016">
    <property type="protein sequence ID" value="KAL3499604.1"/>
    <property type="molecule type" value="Genomic_DNA"/>
</dbReference>
<evidence type="ECO:0000259" key="2">
    <source>
        <dbReference type="SMART" id="SM00355"/>
    </source>
</evidence>
<dbReference type="InterPro" id="IPR013087">
    <property type="entry name" value="Znf_C2H2_type"/>
</dbReference>
<feature type="compositionally biased region" description="Low complexity" evidence="1">
    <location>
        <begin position="282"/>
        <end position="296"/>
    </location>
</feature>
<dbReference type="PANTHER" id="PTHR47487:SF12">
    <property type="entry name" value="GLUTENIN, HIGH MOLECULAR WEIGHT SUBUNIT DX5-LIKE"/>
    <property type="match status" value="1"/>
</dbReference>
<feature type="domain" description="C2H2-type" evidence="2">
    <location>
        <begin position="305"/>
        <end position="329"/>
    </location>
</feature>
<dbReference type="SMART" id="SM00451">
    <property type="entry name" value="ZnF_U1"/>
    <property type="match status" value="2"/>
</dbReference>
<feature type="compositionally biased region" description="Pro residues" evidence="1">
    <location>
        <begin position="94"/>
        <end position="112"/>
    </location>
</feature>
<feature type="compositionally biased region" description="Low complexity" evidence="1">
    <location>
        <begin position="43"/>
        <end position="59"/>
    </location>
</feature>
<accession>A0ABD2XW21</accession>
<organism evidence="4 5">
    <name type="scientific">Cinchona calisaya</name>
    <dbReference type="NCBI Taxonomy" id="153742"/>
    <lineage>
        <taxon>Eukaryota</taxon>
        <taxon>Viridiplantae</taxon>
        <taxon>Streptophyta</taxon>
        <taxon>Embryophyta</taxon>
        <taxon>Tracheophyta</taxon>
        <taxon>Spermatophyta</taxon>
        <taxon>Magnoliopsida</taxon>
        <taxon>eudicotyledons</taxon>
        <taxon>Gunneridae</taxon>
        <taxon>Pentapetalae</taxon>
        <taxon>asterids</taxon>
        <taxon>lamiids</taxon>
        <taxon>Gentianales</taxon>
        <taxon>Rubiaceae</taxon>
        <taxon>Cinchonoideae</taxon>
        <taxon>Cinchoneae</taxon>
        <taxon>Cinchona</taxon>
    </lineage>
</organism>
<feature type="domain" description="C2H2-type" evidence="2">
    <location>
        <begin position="463"/>
        <end position="487"/>
    </location>
</feature>
<dbReference type="Pfam" id="PF12874">
    <property type="entry name" value="zf-met"/>
    <property type="match status" value="2"/>
</dbReference>
<comment type="caution">
    <text evidence="4">The sequence shown here is derived from an EMBL/GenBank/DDBJ whole genome shotgun (WGS) entry which is preliminary data.</text>
</comment>
<feature type="compositionally biased region" description="Basic residues" evidence="1">
    <location>
        <begin position="185"/>
        <end position="198"/>
    </location>
</feature>
<evidence type="ECO:0000259" key="3">
    <source>
        <dbReference type="SMART" id="SM00451"/>
    </source>
</evidence>
<proteinExistence type="predicted"/>
<feature type="compositionally biased region" description="Low complexity" evidence="1">
    <location>
        <begin position="77"/>
        <end position="93"/>
    </location>
</feature>
<dbReference type="AlphaFoldDB" id="A0ABD2XW21"/>
<evidence type="ECO:0000256" key="1">
    <source>
        <dbReference type="SAM" id="MobiDB-lite"/>
    </source>
</evidence>
<dbReference type="SMART" id="SM00355">
    <property type="entry name" value="ZnF_C2H2"/>
    <property type="match status" value="2"/>
</dbReference>
<feature type="compositionally biased region" description="Low complexity" evidence="1">
    <location>
        <begin position="248"/>
        <end position="260"/>
    </location>
</feature>
<feature type="compositionally biased region" description="Basic residues" evidence="1">
    <location>
        <begin position="325"/>
        <end position="334"/>
    </location>
</feature>
<feature type="domain" description="U1-type" evidence="3">
    <location>
        <begin position="460"/>
        <end position="494"/>
    </location>
</feature>
<feature type="compositionally biased region" description="Basic and acidic residues" evidence="1">
    <location>
        <begin position="368"/>
        <end position="380"/>
    </location>
</feature>
<dbReference type="PANTHER" id="PTHR47487">
    <property type="entry name" value="OS06G0651300 PROTEIN-RELATED"/>
    <property type="match status" value="1"/>
</dbReference>
<dbReference type="Proteomes" id="UP001630127">
    <property type="component" value="Unassembled WGS sequence"/>
</dbReference>
<name>A0ABD2XW21_9GENT</name>
<dbReference type="InterPro" id="IPR003604">
    <property type="entry name" value="Matrin/U1-like-C_Znf_C2H2"/>
</dbReference>
<dbReference type="Gene3D" id="3.30.160.60">
    <property type="entry name" value="Classic Zinc Finger"/>
    <property type="match status" value="2"/>
</dbReference>
<feature type="compositionally biased region" description="Polar residues" evidence="1">
    <location>
        <begin position="61"/>
        <end position="76"/>
    </location>
</feature>
<feature type="region of interest" description="Disordered" evidence="1">
    <location>
        <begin position="1"/>
        <end position="131"/>
    </location>
</feature>
<dbReference type="InterPro" id="IPR036236">
    <property type="entry name" value="Znf_C2H2_sf"/>
</dbReference>
<dbReference type="SUPFAM" id="SSF57667">
    <property type="entry name" value="beta-beta-alpha zinc fingers"/>
    <property type="match status" value="2"/>
</dbReference>
<protein>
    <submittedName>
        <fullName evidence="4">Uncharacterized protein</fullName>
    </submittedName>
</protein>